<dbReference type="AlphaFoldDB" id="A0A6A3NM98"/>
<feature type="compositionally biased region" description="Basic and acidic residues" evidence="1">
    <location>
        <begin position="1"/>
        <end position="27"/>
    </location>
</feature>
<gene>
    <name evidence="2" type="ORF">PR001_g5376</name>
</gene>
<feature type="compositionally biased region" description="Acidic residues" evidence="1">
    <location>
        <begin position="112"/>
        <end position="123"/>
    </location>
</feature>
<proteinExistence type="predicted"/>
<feature type="compositionally biased region" description="Polar residues" evidence="1">
    <location>
        <begin position="100"/>
        <end position="111"/>
    </location>
</feature>
<evidence type="ECO:0000313" key="2">
    <source>
        <dbReference type="EMBL" id="KAE9044403.1"/>
    </source>
</evidence>
<dbReference type="Proteomes" id="UP000429607">
    <property type="component" value="Unassembled WGS sequence"/>
</dbReference>
<evidence type="ECO:0000256" key="1">
    <source>
        <dbReference type="SAM" id="MobiDB-lite"/>
    </source>
</evidence>
<evidence type="ECO:0000313" key="3">
    <source>
        <dbReference type="Proteomes" id="UP000429607"/>
    </source>
</evidence>
<protein>
    <submittedName>
        <fullName evidence="2">Uncharacterized protein</fullName>
    </submittedName>
</protein>
<accession>A0A6A3NM98</accession>
<organism evidence="2 3">
    <name type="scientific">Phytophthora rubi</name>
    <dbReference type="NCBI Taxonomy" id="129364"/>
    <lineage>
        <taxon>Eukaryota</taxon>
        <taxon>Sar</taxon>
        <taxon>Stramenopiles</taxon>
        <taxon>Oomycota</taxon>
        <taxon>Peronosporomycetes</taxon>
        <taxon>Peronosporales</taxon>
        <taxon>Peronosporaceae</taxon>
        <taxon>Phytophthora</taxon>
    </lineage>
</organism>
<reference evidence="2 3" key="1">
    <citation type="submission" date="2018-09" db="EMBL/GenBank/DDBJ databases">
        <title>Genomic investigation of the strawberry pathogen Phytophthora fragariae indicates pathogenicity is determined by transcriptional variation in three key races.</title>
        <authorList>
            <person name="Adams T.M."/>
            <person name="Armitage A.D."/>
            <person name="Sobczyk M.K."/>
            <person name="Bates H.J."/>
            <person name="Dunwell J.M."/>
            <person name="Nellist C.F."/>
            <person name="Harrison R.J."/>
        </authorList>
    </citation>
    <scope>NUCLEOTIDE SEQUENCE [LARGE SCALE GENOMIC DNA]</scope>
    <source>
        <strain evidence="2 3">SCRP249</strain>
    </source>
</reference>
<sequence>MPAVTESEHGEVVPAQENDKSESEIEKIGILNEDNRAPPISEEEQAQTDEEQDEAYDGDNFDDDGLPSARATESDEQPQVNDKHEVSGYGSEFEEDPGGNTLNIVHTNPTDNQDEGDDEDEYSHDDFVD</sequence>
<feature type="region of interest" description="Disordered" evidence="1">
    <location>
        <begin position="1"/>
        <end position="129"/>
    </location>
</feature>
<name>A0A6A3NM98_9STRA</name>
<feature type="compositionally biased region" description="Acidic residues" evidence="1">
    <location>
        <begin position="41"/>
        <end position="65"/>
    </location>
</feature>
<comment type="caution">
    <text evidence="2">The sequence shown here is derived from an EMBL/GenBank/DDBJ whole genome shotgun (WGS) entry which is preliminary data.</text>
</comment>
<dbReference type="EMBL" id="QXFV01000239">
    <property type="protein sequence ID" value="KAE9044403.1"/>
    <property type="molecule type" value="Genomic_DNA"/>
</dbReference>